<evidence type="ECO:0000313" key="3">
    <source>
        <dbReference type="Proteomes" id="UP000034112"/>
    </source>
</evidence>
<sequence>MSILFCCGFRRTGRQPAGDADLVESPEEHRMQWGLPDIHRCFDQSPEFVEMPIRSRDASMLPAELPSEDPTELGQLVVDDSDGDGEEENPLTKTSSALNVVRTKLIRHISHENEPNRRSRASAGHSQEEVARRAELRRFRHQRIQEELKNEESKAESSSTSHRSTRYLSPLIDAGQPRVGPRDALEFTVADAHLNTTQLPPTQDAQSTETQHKEAYDSSQDQGGVLKPPVTLALSGVESWDQAPSLRPPSTHSSTSQKLTGCSVNVPRLGRFLGADNEFDIRHGAHAWEEQSALGIWLAAQGLQSRSSSVRPGGSETNDRNLGNQVSSPQEDFGGIDSTVEALFPTRCRVTDVEELHDRKNSFESVSFESSLSNKRVQSEANATLLGRNLLLKPDTLDIAISRPVDPSSSDYPSVLPSFQPSPDRSQSNLHHLSAEDLESLELSPFSWRGNFSVIRSNHASEGMSSYATAEENMLCSDNDASTTQINCPTAQASVDGPSLVYSSAVRIRQRDVKMQTIGTRLGDALSRKKPSLNFGRRFKEEFHPGSIGSSRRSFIAKMNLSVPRRSKFSSNSLGTTQSRHYSTERSSLALGREESNVLRLETPTGGSSPFNKQEASFSPIDLSPTTLARVHDYQNSFVSRQSGGFDTSRLTPHSELLLDEAQSPSRRIPHQWTNNLQGTFSPNSTPKPGQPSKAAKRLTKIPPLQPHTPHACEERMRNANLHQQQKDGDRNLADNGSLSEPTSRFRAGKIGKAVKSGLKKLLSSHDNENQAQFLQIPENQRGYDENEKRLGHKTVRMDTPTIKSEHQNFASKGAAEYGTTFSKQYLPAELASCHRPPVVKLENAINLEYSKEVGGVATKLEAQKPVDESSQSHHGIDELMKSVPRQPWRRLSFEEEKDSNPEGTDSTSASSEIRALRRWKSALDVPTNRKPSLACTGQSMAQSLSLGNLRA</sequence>
<feature type="region of interest" description="Disordered" evidence="1">
    <location>
        <begin position="64"/>
        <end position="131"/>
    </location>
</feature>
<reference evidence="3" key="1">
    <citation type="journal article" date="2015" name="Genome Announc.">
        <title>Draft whole-genome sequence of the biocontrol agent Trichoderma harzianum T6776.</title>
        <authorList>
            <person name="Baroncelli R."/>
            <person name="Piaggeschi G."/>
            <person name="Fiorini L."/>
            <person name="Bertolini E."/>
            <person name="Zapparata A."/>
            <person name="Pe M.E."/>
            <person name="Sarrocco S."/>
            <person name="Vannacci G."/>
        </authorList>
    </citation>
    <scope>NUCLEOTIDE SEQUENCE [LARGE SCALE GENOMIC DNA]</scope>
    <source>
        <strain evidence="3">T6776</strain>
    </source>
</reference>
<feature type="compositionally biased region" description="Polar residues" evidence="1">
    <location>
        <begin position="419"/>
        <end position="429"/>
    </location>
</feature>
<gene>
    <name evidence="2" type="ORF">THAR02_06324</name>
</gene>
<feature type="compositionally biased region" description="Basic and acidic residues" evidence="1">
    <location>
        <begin position="145"/>
        <end position="155"/>
    </location>
</feature>
<feature type="compositionally biased region" description="Polar residues" evidence="1">
    <location>
        <begin position="672"/>
        <end position="688"/>
    </location>
</feature>
<accession>A0A0F9X8Q8</accession>
<dbReference type="EMBL" id="JOKZ01000189">
    <property type="protein sequence ID" value="KKP01576.1"/>
    <property type="molecule type" value="Genomic_DNA"/>
</dbReference>
<dbReference type="OMA" id="HGAHAWE"/>
<evidence type="ECO:0000256" key="1">
    <source>
        <dbReference type="SAM" id="MobiDB-lite"/>
    </source>
</evidence>
<feature type="region of interest" description="Disordered" evidence="1">
    <location>
        <begin position="306"/>
        <end position="336"/>
    </location>
</feature>
<feature type="compositionally biased region" description="Acidic residues" evidence="1">
    <location>
        <begin position="79"/>
        <end position="89"/>
    </location>
</feature>
<feature type="compositionally biased region" description="Polar residues" evidence="1">
    <location>
        <begin position="569"/>
        <end position="587"/>
    </location>
</feature>
<name>A0A0F9X8Q8_TRIHA</name>
<feature type="compositionally biased region" description="Polar residues" evidence="1">
    <location>
        <begin position="196"/>
        <end position="209"/>
    </location>
</feature>
<organism evidence="2 3">
    <name type="scientific">Trichoderma harzianum</name>
    <name type="common">Hypocrea lixii</name>
    <dbReference type="NCBI Taxonomy" id="5544"/>
    <lineage>
        <taxon>Eukaryota</taxon>
        <taxon>Fungi</taxon>
        <taxon>Dikarya</taxon>
        <taxon>Ascomycota</taxon>
        <taxon>Pezizomycotina</taxon>
        <taxon>Sordariomycetes</taxon>
        <taxon>Hypocreomycetidae</taxon>
        <taxon>Hypocreales</taxon>
        <taxon>Hypocreaceae</taxon>
        <taxon>Trichoderma</taxon>
    </lineage>
</organism>
<feature type="compositionally biased region" description="Polar residues" evidence="1">
    <location>
        <begin position="248"/>
        <end position="261"/>
    </location>
</feature>
<feature type="region of interest" description="Disordered" evidence="1">
    <location>
        <begin position="862"/>
        <end position="952"/>
    </location>
</feature>
<protein>
    <submittedName>
        <fullName evidence="2">Uncharacterized protein</fullName>
    </submittedName>
</protein>
<proteinExistence type="predicted"/>
<feature type="region of interest" description="Disordered" evidence="1">
    <location>
        <begin position="403"/>
        <end position="429"/>
    </location>
</feature>
<dbReference type="AlphaFoldDB" id="A0A0F9X8Q8"/>
<evidence type="ECO:0000313" key="2">
    <source>
        <dbReference type="EMBL" id="KKP01576.1"/>
    </source>
</evidence>
<dbReference type="Proteomes" id="UP000034112">
    <property type="component" value="Unassembled WGS sequence"/>
</dbReference>
<feature type="region of interest" description="Disordered" evidence="1">
    <location>
        <begin position="145"/>
        <end position="165"/>
    </location>
</feature>
<feature type="compositionally biased region" description="Low complexity" evidence="1">
    <location>
        <begin position="403"/>
        <end position="418"/>
    </location>
</feature>
<feature type="compositionally biased region" description="Polar residues" evidence="1">
    <location>
        <begin position="936"/>
        <end position="952"/>
    </location>
</feature>
<feature type="region of interest" description="Disordered" evidence="1">
    <location>
        <begin position="196"/>
        <end position="227"/>
    </location>
</feature>
<feature type="compositionally biased region" description="Basic and acidic residues" evidence="1">
    <location>
        <begin position="862"/>
        <end position="881"/>
    </location>
</feature>
<feature type="compositionally biased region" description="Basic and acidic residues" evidence="1">
    <location>
        <begin position="892"/>
        <end position="901"/>
    </location>
</feature>
<comment type="caution">
    <text evidence="2">The sequence shown here is derived from an EMBL/GenBank/DDBJ whole genome shotgun (WGS) entry which is preliminary data.</text>
</comment>
<dbReference type="OrthoDB" id="3437384at2759"/>
<feature type="region of interest" description="Disordered" evidence="1">
    <location>
        <begin position="661"/>
        <end position="751"/>
    </location>
</feature>
<feature type="compositionally biased region" description="Polar residues" evidence="1">
    <location>
        <begin position="902"/>
        <end position="912"/>
    </location>
</feature>
<feature type="region of interest" description="Disordered" evidence="1">
    <location>
        <begin position="567"/>
        <end position="590"/>
    </location>
</feature>
<feature type="region of interest" description="Disordered" evidence="1">
    <location>
        <begin position="239"/>
        <end position="261"/>
    </location>
</feature>
<feature type="compositionally biased region" description="Polar residues" evidence="1">
    <location>
        <begin position="320"/>
        <end position="330"/>
    </location>
</feature>